<dbReference type="EC" id="2.5.1.129" evidence="7"/>
<evidence type="ECO:0000256" key="6">
    <source>
        <dbReference type="ARBA" id="ARBA00060793"/>
    </source>
</evidence>
<name>A0A084CM49_9GAMM</name>
<keyword evidence="3 7" id="KW-0288">FMN</keyword>
<keyword evidence="4 7" id="KW-0808">Transferase</keyword>
<accession>A0A084CM49</accession>
<evidence type="ECO:0000256" key="5">
    <source>
        <dbReference type="ARBA" id="ARBA00050612"/>
    </source>
</evidence>
<feature type="binding site" evidence="7">
    <location>
        <position position="185"/>
    </location>
    <ligand>
        <name>dimethylallyl phosphate</name>
        <dbReference type="ChEBI" id="CHEBI:88052"/>
    </ligand>
</feature>
<dbReference type="GO" id="GO:0016831">
    <property type="term" value="F:carboxy-lyase activity"/>
    <property type="evidence" value="ECO:0007669"/>
    <property type="project" value="TreeGrafter"/>
</dbReference>
<dbReference type="GO" id="GO:0106141">
    <property type="term" value="F:flavin prenyltransferase activity"/>
    <property type="evidence" value="ECO:0007669"/>
    <property type="project" value="UniProtKB-EC"/>
</dbReference>
<comment type="similarity">
    <text evidence="6 7">Belongs to the UbiX/PAD1 family.</text>
</comment>
<organism evidence="9 10">
    <name type="scientific">Candidatus Photodesmus blepharonis</name>
    <dbReference type="NCBI Taxonomy" id="1179155"/>
    <lineage>
        <taxon>Bacteria</taxon>
        <taxon>Pseudomonadati</taxon>
        <taxon>Pseudomonadota</taxon>
        <taxon>Gammaproteobacteria</taxon>
        <taxon>Vibrionales</taxon>
        <taxon>Vibrionaceae</taxon>
        <taxon>Candidatus Photodesmus</taxon>
    </lineage>
</organism>
<dbReference type="Pfam" id="PF02441">
    <property type="entry name" value="Flavoprotein"/>
    <property type="match status" value="1"/>
</dbReference>
<comment type="function">
    <text evidence="7">Flavin prenyltransferase that catalyzes the synthesis of the prenylated FMN cofactor (prenyl-FMN) for 4-hydroxy-3-polyprenylbenzoic acid decarboxylase UbiD. The prenyltransferase is metal-independent and links a dimethylallyl moiety from dimethylallyl monophosphate (DMAP) to the flavin N5 and C6 atoms of FMN.</text>
</comment>
<feature type="binding site" evidence="7">
    <location>
        <position position="169"/>
    </location>
    <ligand>
        <name>dimethylallyl phosphate</name>
        <dbReference type="ChEBI" id="CHEBI:88052"/>
    </ligand>
</feature>
<dbReference type="AlphaFoldDB" id="A0A084CM49"/>
<evidence type="ECO:0000313" key="9">
    <source>
        <dbReference type="EMBL" id="KEY90878.1"/>
    </source>
</evidence>
<dbReference type="STRING" id="1179155.CF67_09055"/>
<dbReference type="NCBIfam" id="TIGR00421">
    <property type="entry name" value="ubiX_pad"/>
    <property type="match status" value="1"/>
</dbReference>
<dbReference type="FunFam" id="3.40.50.1950:FF:000001">
    <property type="entry name" value="Flavin prenyltransferase UbiX"/>
    <property type="match status" value="1"/>
</dbReference>
<dbReference type="InterPro" id="IPR004507">
    <property type="entry name" value="UbiX-like"/>
</dbReference>
<keyword evidence="9" id="KW-0456">Lyase</keyword>
<keyword evidence="10" id="KW-1185">Reference proteome</keyword>
<evidence type="ECO:0000256" key="3">
    <source>
        <dbReference type="ARBA" id="ARBA00022643"/>
    </source>
</evidence>
<dbReference type="OrthoDB" id="9781577at2"/>
<feature type="binding site" evidence="7">
    <location>
        <position position="39"/>
    </location>
    <ligand>
        <name>FMN</name>
        <dbReference type="ChEBI" id="CHEBI:58210"/>
    </ligand>
</feature>
<evidence type="ECO:0000313" key="10">
    <source>
        <dbReference type="Proteomes" id="UP000053784"/>
    </source>
</evidence>
<gene>
    <name evidence="7 9" type="primary">ubiX</name>
    <name evidence="9" type="ORF">CF67_09055</name>
</gene>
<dbReference type="PANTHER" id="PTHR43374:SF1">
    <property type="entry name" value="FLAVIN PRENYLTRANSFERASE PAD1, MITOCHONDRIAL"/>
    <property type="match status" value="1"/>
</dbReference>
<feature type="domain" description="Flavoprotein" evidence="8">
    <location>
        <begin position="5"/>
        <end position="190"/>
    </location>
</feature>
<comment type="caution">
    <text evidence="7">Lacks conserved residue(s) required for the propagation of feature annotation.</text>
</comment>
<evidence type="ECO:0000256" key="7">
    <source>
        <dbReference type="HAMAP-Rule" id="MF_01984"/>
    </source>
</evidence>
<feature type="binding site" evidence="7">
    <location>
        <begin position="13"/>
        <end position="15"/>
    </location>
    <ligand>
        <name>FMN</name>
        <dbReference type="ChEBI" id="CHEBI:58210"/>
    </ligand>
</feature>
<comment type="catalytic activity">
    <reaction evidence="5 7">
        <text>dimethylallyl phosphate + FMNH2 = prenylated FMNH2 + phosphate</text>
        <dbReference type="Rhea" id="RHEA:37743"/>
        <dbReference type="ChEBI" id="CHEBI:43474"/>
        <dbReference type="ChEBI" id="CHEBI:57618"/>
        <dbReference type="ChEBI" id="CHEBI:87467"/>
        <dbReference type="ChEBI" id="CHEBI:88052"/>
        <dbReference type="EC" id="2.5.1.129"/>
    </reaction>
</comment>
<dbReference type="PANTHER" id="PTHR43374">
    <property type="entry name" value="FLAVIN PRENYLTRANSFERASE"/>
    <property type="match status" value="1"/>
</dbReference>
<keyword evidence="2 7" id="KW-0285">Flavoprotein</keyword>
<evidence type="ECO:0000256" key="1">
    <source>
        <dbReference type="ARBA" id="ARBA00022602"/>
    </source>
</evidence>
<dbReference type="EMBL" id="JGVK01000033">
    <property type="protein sequence ID" value="KEY90878.1"/>
    <property type="molecule type" value="Genomic_DNA"/>
</dbReference>
<dbReference type="RefSeq" id="WP_034415215.1">
    <property type="nucleotide sequence ID" value="NZ_JGVK01000033.1"/>
</dbReference>
<evidence type="ECO:0000259" key="8">
    <source>
        <dbReference type="Pfam" id="PF02441"/>
    </source>
</evidence>
<feature type="binding site" evidence="7">
    <location>
        <begin position="104"/>
        <end position="107"/>
    </location>
    <ligand>
        <name>FMN</name>
        <dbReference type="ChEBI" id="CHEBI:58210"/>
    </ligand>
</feature>
<reference evidence="9 10" key="1">
    <citation type="submission" date="2014-03" db="EMBL/GenBank/DDBJ databases">
        <title>Selection and divergence in the genomes of co-occurring obligate luminous symbionts with specific hosts.</title>
        <authorList>
            <person name="Hendry T.A."/>
            <person name="de Wet J.R."/>
            <person name="Dunlap P.V."/>
        </authorList>
    </citation>
    <scope>NUCLEOTIDE SEQUENCE [LARGE SCALE GENOMIC DNA]</scope>
    <source>
        <strain evidence="9 10">Ppalp.1</strain>
    </source>
</reference>
<comment type="caution">
    <text evidence="9">The sequence shown here is derived from an EMBL/GenBank/DDBJ whole genome shotgun (WGS) entry which is preliminary data.</text>
</comment>
<dbReference type="HAMAP" id="MF_01984">
    <property type="entry name" value="ubiX_pad"/>
    <property type="match status" value="1"/>
</dbReference>
<sequence>MIREKSITLAITGASGAFYALRLLECLLSLRYKVHLLISSAAKVVLAAENNFQLPDELPMIKKAFLDRFGCLSNNLEVYGQKDWFSPLASGSDAPKQMVVCPCSMGSVASIAHGISKNLIDRAADVVIKECGQLLLVVRETPFSTLHLANMYKLAQMGITIMPASPGFYHHPKSIADLVEFIVARILEHLDIKQKLIPRWGTD</sequence>
<evidence type="ECO:0000256" key="4">
    <source>
        <dbReference type="ARBA" id="ARBA00022679"/>
    </source>
</evidence>
<dbReference type="SUPFAM" id="SSF52507">
    <property type="entry name" value="Homo-oligomeric flavin-containing Cys decarboxylases, HFCD"/>
    <property type="match status" value="1"/>
</dbReference>
<dbReference type="InterPro" id="IPR003382">
    <property type="entry name" value="Flavoprotein"/>
</dbReference>
<feature type="binding site" evidence="7">
    <location>
        <position position="139"/>
    </location>
    <ligand>
        <name>FMN</name>
        <dbReference type="ChEBI" id="CHEBI:58210"/>
    </ligand>
</feature>
<keyword evidence="1 7" id="KW-0637">Prenyltransferase</keyword>
<evidence type="ECO:0000256" key="2">
    <source>
        <dbReference type="ARBA" id="ARBA00022630"/>
    </source>
</evidence>
<dbReference type="eggNOG" id="COG0163">
    <property type="taxonomic scope" value="Bacteria"/>
</dbReference>
<dbReference type="InterPro" id="IPR036551">
    <property type="entry name" value="Flavin_trans-like"/>
</dbReference>
<dbReference type="Proteomes" id="UP000053784">
    <property type="component" value="Unassembled WGS sequence"/>
</dbReference>
<dbReference type="Gene3D" id="3.40.50.1950">
    <property type="entry name" value="Flavin prenyltransferase-like"/>
    <property type="match status" value="1"/>
</dbReference>
<protein>
    <recommendedName>
        <fullName evidence="7">Flavin prenyltransferase UbiX</fullName>
        <ecNumber evidence="7">2.5.1.129</ecNumber>
    </recommendedName>
</protein>
<proteinExistence type="inferred from homology"/>